<protein>
    <submittedName>
        <fullName evidence="1">Uncharacterized protein</fullName>
    </submittedName>
</protein>
<proteinExistence type="predicted"/>
<evidence type="ECO:0000313" key="1">
    <source>
        <dbReference type="EMBL" id="GAH20448.1"/>
    </source>
</evidence>
<dbReference type="EMBL" id="BARU01001755">
    <property type="protein sequence ID" value="GAH20448.1"/>
    <property type="molecule type" value="Genomic_DNA"/>
</dbReference>
<accession>X1FI62</accession>
<dbReference type="AlphaFoldDB" id="X1FI62"/>
<name>X1FI62_9ZZZZ</name>
<reference evidence="1" key="1">
    <citation type="journal article" date="2014" name="Front. Microbiol.">
        <title>High frequency of phylogenetically diverse reductive dehalogenase-homologous genes in deep subseafloor sedimentary metagenomes.</title>
        <authorList>
            <person name="Kawai M."/>
            <person name="Futagami T."/>
            <person name="Toyoda A."/>
            <person name="Takaki Y."/>
            <person name="Nishi S."/>
            <person name="Hori S."/>
            <person name="Arai W."/>
            <person name="Tsubouchi T."/>
            <person name="Morono Y."/>
            <person name="Uchiyama I."/>
            <person name="Ito T."/>
            <person name="Fujiyama A."/>
            <person name="Inagaki F."/>
            <person name="Takami H."/>
        </authorList>
    </citation>
    <scope>NUCLEOTIDE SEQUENCE</scope>
    <source>
        <strain evidence="1">Expedition CK06-06</strain>
    </source>
</reference>
<comment type="caution">
    <text evidence="1">The sequence shown here is derived from an EMBL/GenBank/DDBJ whole genome shotgun (WGS) entry which is preliminary data.</text>
</comment>
<sequence>MKKIHQMLKGAGDVDYDRFIAVVEYQMGLNPATVKRYLKTLETLDFVEIDETLGIVRERDLLKEVKTE</sequence>
<organism evidence="1">
    <name type="scientific">marine sediment metagenome</name>
    <dbReference type="NCBI Taxonomy" id="412755"/>
    <lineage>
        <taxon>unclassified sequences</taxon>
        <taxon>metagenomes</taxon>
        <taxon>ecological metagenomes</taxon>
    </lineage>
</organism>
<gene>
    <name evidence="1" type="ORF">S03H2_04428</name>
</gene>